<comment type="caution">
    <text evidence="1">The sequence shown here is derived from an EMBL/GenBank/DDBJ whole genome shotgun (WGS) entry which is preliminary data.</text>
</comment>
<sequence>MTEQERKLLFQVFEDPNTSPHKTYTRREAAVLVRCSAENLRKHQGTELAPKHKQVSPKNVVYTQQALIDFLTE</sequence>
<organism evidence="1 2">
    <name type="scientific">Aliikangiella marina</name>
    <dbReference type="NCBI Taxonomy" id="1712262"/>
    <lineage>
        <taxon>Bacteria</taxon>
        <taxon>Pseudomonadati</taxon>
        <taxon>Pseudomonadota</taxon>
        <taxon>Gammaproteobacteria</taxon>
        <taxon>Oceanospirillales</taxon>
        <taxon>Pleioneaceae</taxon>
        <taxon>Aliikangiella</taxon>
    </lineage>
</organism>
<gene>
    <name evidence="1" type="ORF">FLL45_01435</name>
</gene>
<dbReference type="Proteomes" id="UP000317839">
    <property type="component" value="Unassembled WGS sequence"/>
</dbReference>
<proteinExistence type="predicted"/>
<evidence type="ECO:0000313" key="1">
    <source>
        <dbReference type="EMBL" id="TQV76649.1"/>
    </source>
</evidence>
<protein>
    <submittedName>
        <fullName evidence="1">Uncharacterized protein</fullName>
    </submittedName>
</protein>
<reference evidence="1 2" key="1">
    <citation type="submission" date="2019-06" db="EMBL/GenBank/DDBJ databases">
        <title>Draft genome of Aliikangiella marina GYP-15.</title>
        <authorList>
            <person name="Wang G."/>
        </authorList>
    </citation>
    <scope>NUCLEOTIDE SEQUENCE [LARGE SCALE GENOMIC DNA]</scope>
    <source>
        <strain evidence="1 2">GYP-15</strain>
    </source>
</reference>
<keyword evidence="2" id="KW-1185">Reference proteome</keyword>
<evidence type="ECO:0000313" key="2">
    <source>
        <dbReference type="Proteomes" id="UP000317839"/>
    </source>
</evidence>
<dbReference type="AlphaFoldDB" id="A0A545THE0"/>
<dbReference type="RefSeq" id="WP_142888009.1">
    <property type="nucleotide sequence ID" value="NZ_VIKR01000001.1"/>
</dbReference>
<accession>A0A545THE0</accession>
<name>A0A545THE0_9GAMM</name>
<dbReference type="EMBL" id="VIKR01000001">
    <property type="protein sequence ID" value="TQV76649.1"/>
    <property type="molecule type" value="Genomic_DNA"/>
</dbReference>